<dbReference type="AlphaFoldDB" id="A0AAJ7TI16"/>
<sequence length="208" mass="22807">MCPLLRLHVSPRPCARVQVIEEGGTQAACSEDGLARFRDEFKVVGDVRGKGLMIGVELVTDMVRLQTRTCRRMQTQGAWARLIHAPCSSAAMLCACSGQQDATSGGADERDLGGLEWKGWHLRTGVPHQAAHVHCHCRCDAQGPEQPMQAPSRLDPVVPPHSSPRRTATRRNYTSLLHNTTTATIWPHHVVKPPNCTTQPHNTTTTVT</sequence>
<dbReference type="InterPro" id="IPR015424">
    <property type="entry name" value="PyrdxlP-dep_Trfase"/>
</dbReference>
<proteinExistence type="predicted"/>
<dbReference type="Gene3D" id="3.90.1150.10">
    <property type="entry name" value="Aspartate Aminotransferase, domain 1"/>
    <property type="match status" value="1"/>
</dbReference>
<dbReference type="Proteomes" id="UP001318040">
    <property type="component" value="Chromosome 1"/>
</dbReference>
<dbReference type="KEGG" id="pmrn:116946344"/>
<dbReference type="SUPFAM" id="SSF53383">
    <property type="entry name" value="PLP-dependent transferases"/>
    <property type="match status" value="1"/>
</dbReference>
<dbReference type="InterPro" id="IPR015422">
    <property type="entry name" value="PyrdxlP-dep_Trfase_small"/>
</dbReference>
<organism evidence="2 3">
    <name type="scientific">Petromyzon marinus</name>
    <name type="common">Sea lamprey</name>
    <dbReference type="NCBI Taxonomy" id="7757"/>
    <lineage>
        <taxon>Eukaryota</taxon>
        <taxon>Metazoa</taxon>
        <taxon>Chordata</taxon>
        <taxon>Craniata</taxon>
        <taxon>Vertebrata</taxon>
        <taxon>Cyclostomata</taxon>
        <taxon>Hyperoartia</taxon>
        <taxon>Petromyzontiformes</taxon>
        <taxon>Petromyzontidae</taxon>
        <taxon>Petromyzon</taxon>
    </lineage>
</organism>
<accession>A0AAJ7TI16</accession>
<feature type="region of interest" description="Disordered" evidence="1">
    <location>
        <begin position="145"/>
        <end position="167"/>
    </location>
</feature>
<keyword evidence="2" id="KW-1185">Reference proteome</keyword>
<evidence type="ECO:0000313" key="3">
    <source>
        <dbReference type="RefSeq" id="XP_032817246.1"/>
    </source>
</evidence>
<name>A0AAJ7TI16_PETMA</name>
<evidence type="ECO:0000313" key="2">
    <source>
        <dbReference type="Proteomes" id="UP001318040"/>
    </source>
</evidence>
<dbReference type="RefSeq" id="XP_032817246.1">
    <property type="nucleotide sequence ID" value="XM_032961355.1"/>
</dbReference>
<evidence type="ECO:0000256" key="1">
    <source>
        <dbReference type="SAM" id="MobiDB-lite"/>
    </source>
</evidence>
<protein>
    <submittedName>
        <fullName evidence="3">Uncharacterized protein LOC116946344 isoform X1</fullName>
    </submittedName>
</protein>
<gene>
    <name evidence="3" type="primary">LOC116946344</name>
</gene>
<reference evidence="3" key="1">
    <citation type="submission" date="2025-08" db="UniProtKB">
        <authorList>
            <consortium name="RefSeq"/>
        </authorList>
    </citation>
    <scope>IDENTIFICATION</scope>
    <source>
        <tissue evidence="3">Sperm</tissue>
    </source>
</reference>